<proteinExistence type="predicted"/>
<evidence type="ECO:0000313" key="4">
    <source>
        <dbReference type="Proteomes" id="UP000318741"/>
    </source>
</evidence>
<protein>
    <submittedName>
        <fullName evidence="3">Uncharacterized protein</fullName>
    </submittedName>
</protein>
<evidence type="ECO:0000256" key="1">
    <source>
        <dbReference type="SAM" id="Coils"/>
    </source>
</evidence>
<dbReference type="KEGG" id="acaf:CA12_43400"/>
<feature type="region of interest" description="Disordered" evidence="2">
    <location>
        <begin position="866"/>
        <end position="894"/>
    </location>
</feature>
<evidence type="ECO:0000313" key="3">
    <source>
        <dbReference type="EMBL" id="QDT18199.1"/>
    </source>
</evidence>
<accession>A0A517PFR4</accession>
<sequence>MRRRDSRRRPRPVLPGALLAAIGLLGVSGLLGAGPAPAPAQEPVELRIPEAADPADDATTTVPELPDAVPGRPRFFTDPCGEACAVEWTATAPGDLTPAQVKFFPEDGAAEPGCAQAVWIKTQPDMVLRFDRALPPSAAIDELTASVAVFTTLRCAAAVRVSFPNAIDPNTGLPATAWIAGRPSPAATFAWRTLTTATTEAALNDARRRVRLSLGPDPTTGDAAANLTGAVVDRAGVLLWTDGGTGGPAPLRVDDLRVGPLVPVGALNLDETAEAYVTPPDPKRRVIVNGGRVTLDGEPFFPRLTFAHEVDPALLAISGFNLIQVRDWRDRDLLDAIAAAGMGAAAQPPSPGEAGAGPADLNEPVDAGLAPFGPGTDAIWLWNLGPRIPGEPAWVAATEAWVDAVRAADTARDRPTLIGVTGSERAYSRLADLLGVSRMVLGTALPLWEHTALLREVADRKARPGEPLFTWIQTAPHGRTAAMREAAGLEPAVLEPELITRQALGAVAAGVKGLGYWITEPLDDSTPGRTERRLALTLTNLQLAAVEPILASATNVAPLRILPATTGDPREANRTRGSFGAVTNLLAGSLAGDDDTRGVGTGGQSTFGGGFGRTASLDGAAIARGGTGATDARPAGQATGALLSDGADRLVVAVWHGEDDQFVPGPAPFTSATFTVPGALATATAWRITPTSVSSLPHEQVTGGMRVTVPNFGDGAIVLVTPNHQGVNHLRRRVAKLAPGAATAAVHLARLKIERTRVTDVQLRPRVFDGRELDALLRSAESKLDDAERMLKQHDWDRAFVAAELARRFARSVQRIHWDRLVTESRLNGIPNASPHLIAFSTLPDHVLMMQRVGFAGRGRPVALLPAPRRDRSAGAAPLPSSEDEDSDDPAAQFDGRVYYGAPASIAAAAVLDEGELQLSAQPKTGYDRPTLLDRGLVVVETAPVDIPAGHAAVIRGEVKISGPILGNGEGVTVHDSWAEELGGLRWTGEEPAFEAEGNDGWAPFILIRPLPPAPDRTPRANPDGTRPITVTFGLHGVGVARFRGVTVEAANLSLASPVEEAPEPVPAPMPRLLDRLGGALRRF</sequence>
<organism evidence="3 4">
    <name type="scientific">Alienimonas californiensis</name>
    <dbReference type="NCBI Taxonomy" id="2527989"/>
    <lineage>
        <taxon>Bacteria</taxon>
        <taxon>Pseudomonadati</taxon>
        <taxon>Planctomycetota</taxon>
        <taxon>Planctomycetia</taxon>
        <taxon>Planctomycetales</taxon>
        <taxon>Planctomycetaceae</taxon>
        <taxon>Alienimonas</taxon>
    </lineage>
</organism>
<evidence type="ECO:0000256" key="2">
    <source>
        <dbReference type="SAM" id="MobiDB-lite"/>
    </source>
</evidence>
<feature type="coiled-coil region" evidence="1">
    <location>
        <begin position="770"/>
        <end position="797"/>
    </location>
</feature>
<dbReference type="Proteomes" id="UP000318741">
    <property type="component" value="Chromosome"/>
</dbReference>
<feature type="compositionally biased region" description="Low complexity" evidence="2">
    <location>
        <begin position="344"/>
        <end position="359"/>
    </location>
</feature>
<name>A0A517PFR4_9PLAN</name>
<feature type="region of interest" description="Disordered" evidence="2">
    <location>
        <begin position="344"/>
        <end position="363"/>
    </location>
</feature>
<keyword evidence="1" id="KW-0175">Coiled coil</keyword>
<gene>
    <name evidence="3" type="ORF">CA12_43400</name>
</gene>
<reference evidence="3 4" key="1">
    <citation type="submission" date="2019-02" db="EMBL/GenBank/DDBJ databases">
        <title>Deep-cultivation of Planctomycetes and their phenomic and genomic characterization uncovers novel biology.</title>
        <authorList>
            <person name="Wiegand S."/>
            <person name="Jogler M."/>
            <person name="Boedeker C."/>
            <person name="Pinto D."/>
            <person name="Vollmers J."/>
            <person name="Rivas-Marin E."/>
            <person name="Kohn T."/>
            <person name="Peeters S.H."/>
            <person name="Heuer A."/>
            <person name="Rast P."/>
            <person name="Oberbeckmann S."/>
            <person name="Bunk B."/>
            <person name="Jeske O."/>
            <person name="Meyerdierks A."/>
            <person name="Storesund J.E."/>
            <person name="Kallscheuer N."/>
            <person name="Luecker S."/>
            <person name="Lage O.M."/>
            <person name="Pohl T."/>
            <person name="Merkel B.J."/>
            <person name="Hornburger P."/>
            <person name="Mueller R.-W."/>
            <person name="Bruemmer F."/>
            <person name="Labrenz M."/>
            <person name="Spormann A.M."/>
            <person name="Op den Camp H."/>
            <person name="Overmann J."/>
            <person name="Amann R."/>
            <person name="Jetten M.S.M."/>
            <person name="Mascher T."/>
            <person name="Medema M.H."/>
            <person name="Devos D.P."/>
            <person name="Kaster A.-K."/>
            <person name="Ovreas L."/>
            <person name="Rohde M."/>
            <person name="Galperin M.Y."/>
            <person name="Jogler C."/>
        </authorList>
    </citation>
    <scope>NUCLEOTIDE SEQUENCE [LARGE SCALE GENOMIC DNA]</scope>
    <source>
        <strain evidence="3 4">CA12</strain>
    </source>
</reference>
<keyword evidence="4" id="KW-1185">Reference proteome</keyword>
<dbReference type="AlphaFoldDB" id="A0A517PFR4"/>
<dbReference type="EMBL" id="CP036265">
    <property type="protein sequence ID" value="QDT18199.1"/>
    <property type="molecule type" value="Genomic_DNA"/>
</dbReference>